<dbReference type="Proteomes" id="UP000178495">
    <property type="component" value="Unassembled WGS sequence"/>
</dbReference>
<accession>A0A1G2CK32</accession>
<dbReference type="InterPro" id="IPR002136">
    <property type="entry name" value="Ribosomal_uL4"/>
</dbReference>
<dbReference type="PANTHER" id="PTHR10746">
    <property type="entry name" value="50S RIBOSOMAL PROTEIN L4"/>
    <property type="match status" value="1"/>
</dbReference>
<comment type="function">
    <text evidence="5">Forms part of the polypeptide exit tunnel.</text>
</comment>
<dbReference type="Pfam" id="PF00573">
    <property type="entry name" value="Ribosomal_L4"/>
    <property type="match status" value="1"/>
</dbReference>
<dbReference type="HAMAP" id="MF_01328_B">
    <property type="entry name" value="Ribosomal_uL4_B"/>
    <property type="match status" value="1"/>
</dbReference>
<dbReference type="Gene3D" id="3.40.1370.10">
    <property type="match status" value="1"/>
</dbReference>
<evidence type="ECO:0000256" key="3">
    <source>
        <dbReference type="ARBA" id="ARBA00023274"/>
    </source>
</evidence>
<evidence type="ECO:0000256" key="2">
    <source>
        <dbReference type="ARBA" id="ARBA00022980"/>
    </source>
</evidence>
<dbReference type="GO" id="GO:0005840">
    <property type="term" value="C:ribosome"/>
    <property type="evidence" value="ECO:0007669"/>
    <property type="project" value="UniProtKB-KW"/>
</dbReference>
<dbReference type="InterPro" id="IPR023574">
    <property type="entry name" value="Ribosomal_uL4_dom_sf"/>
</dbReference>
<keyword evidence="2 5" id="KW-0689">Ribosomal protein</keyword>
<comment type="subunit">
    <text evidence="5">Part of the 50S ribosomal subunit.</text>
</comment>
<dbReference type="GO" id="GO:0019843">
    <property type="term" value="F:rRNA binding"/>
    <property type="evidence" value="ECO:0007669"/>
    <property type="project" value="UniProtKB-UniRule"/>
</dbReference>
<reference evidence="7 8" key="1">
    <citation type="journal article" date="2016" name="Nat. Commun.">
        <title>Thousands of microbial genomes shed light on interconnected biogeochemical processes in an aquifer system.</title>
        <authorList>
            <person name="Anantharaman K."/>
            <person name="Brown C.T."/>
            <person name="Hug L.A."/>
            <person name="Sharon I."/>
            <person name="Castelle C.J."/>
            <person name="Probst A.J."/>
            <person name="Thomas B.C."/>
            <person name="Singh A."/>
            <person name="Wilkins M.J."/>
            <person name="Karaoz U."/>
            <person name="Brodie E.L."/>
            <person name="Williams K.H."/>
            <person name="Hubbard S.S."/>
            <person name="Banfield J.F."/>
        </authorList>
    </citation>
    <scope>NUCLEOTIDE SEQUENCE [LARGE SCALE GENOMIC DNA]</scope>
</reference>
<dbReference type="STRING" id="1798652.A3A43_01530"/>
<gene>
    <name evidence="5" type="primary">rplD</name>
    <name evidence="7" type="ORF">A3A43_01530</name>
</gene>
<dbReference type="GO" id="GO:0003735">
    <property type="term" value="F:structural constituent of ribosome"/>
    <property type="evidence" value="ECO:0007669"/>
    <property type="project" value="InterPro"/>
</dbReference>
<name>A0A1G2CK32_9BACT</name>
<sequence length="216" mass="24395">MKVDLYDFANKKVGDTEVPEEIFGAPWKPRLVKQVVLALQANRRRPWARVKTRAEVRGGGRKPWRQKGTGRARHGSIRSPLWAGGGKTHGPEESRDYSQKINKKMRRLALASVLSKKMEDGEVRVINSLTALPKTKQLAEKLRTFFGSSKRSPIASTLLVPNEENKDLFRAAANLPAVRALHPGSLNAEELLTYKHILIDQRAVPLIRRHYAIRKP</sequence>
<keyword evidence="5" id="KW-0694">RNA-binding</keyword>
<evidence type="ECO:0000256" key="6">
    <source>
        <dbReference type="SAM" id="MobiDB-lite"/>
    </source>
</evidence>
<evidence type="ECO:0000256" key="5">
    <source>
        <dbReference type="HAMAP-Rule" id="MF_01328"/>
    </source>
</evidence>
<proteinExistence type="inferred from homology"/>
<comment type="caution">
    <text evidence="7">The sequence shown here is derived from an EMBL/GenBank/DDBJ whole genome shotgun (WGS) entry which is preliminary data.</text>
</comment>
<dbReference type="NCBIfam" id="TIGR03953">
    <property type="entry name" value="rplD_bact"/>
    <property type="match status" value="1"/>
</dbReference>
<comment type="function">
    <text evidence="5">One of the primary rRNA binding proteins, this protein initially binds near the 5'-end of the 23S rRNA. It is important during the early stages of 50S assembly. It makes multiple contacts with different domains of the 23S rRNA in the assembled 50S subunit and ribosome.</text>
</comment>
<organism evidence="7 8">
    <name type="scientific">Candidatus Liptonbacteria bacterium RIFCSPLOWO2_01_FULL_56_20</name>
    <dbReference type="NCBI Taxonomy" id="1798652"/>
    <lineage>
        <taxon>Bacteria</taxon>
        <taxon>Candidatus Liptoniibacteriota</taxon>
    </lineage>
</organism>
<keyword evidence="3 5" id="KW-0687">Ribonucleoprotein</keyword>
<comment type="similarity">
    <text evidence="1 5">Belongs to the universal ribosomal protein uL4 family.</text>
</comment>
<dbReference type="AlphaFoldDB" id="A0A1G2CK32"/>
<dbReference type="PANTHER" id="PTHR10746:SF6">
    <property type="entry name" value="LARGE RIBOSOMAL SUBUNIT PROTEIN UL4M"/>
    <property type="match status" value="1"/>
</dbReference>
<evidence type="ECO:0000313" key="8">
    <source>
        <dbReference type="Proteomes" id="UP000178495"/>
    </source>
</evidence>
<dbReference type="EMBL" id="MHLC01000007">
    <property type="protein sequence ID" value="OGZ01572.1"/>
    <property type="molecule type" value="Genomic_DNA"/>
</dbReference>
<feature type="compositionally biased region" description="Basic residues" evidence="6">
    <location>
        <begin position="59"/>
        <end position="76"/>
    </location>
</feature>
<feature type="region of interest" description="Disordered" evidence="6">
    <location>
        <begin position="50"/>
        <end position="95"/>
    </location>
</feature>
<dbReference type="GO" id="GO:1990904">
    <property type="term" value="C:ribonucleoprotein complex"/>
    <property type="evidence" value="ECO:0007669"/>
    <property type="project" value="UniProtKB-KW"/>
</dbReference>
<keyword evidence="5" id="KW-0699">rRNA-binding</keyword>
<dbReference type="GO" id="GO:0006412">
    <property type="term" value="P:translation"/>
    <property type="evidence" value="ECO:0007669"/>
    <property type="project" value="UniProtKB-UniRule"/>
</dbReference>
<dbReference type="InterPro" id="IPR013005">
    <property type="entry name" value="Ribosomal_uL4-like"/>
</dbReference>
<protein>
    <recommendedName>
        <fullName evidence="4 5">Large ribosomal subunit protein uL4</fullName>
    </recommendedName>
</protein>
<dbReference type="SUPFAM" id="SSF52166">
    <property type="entry name" value="Ribosomal protein L4"/>
    <property type="match status" value="1"/>
</dbReference>
<evidence type="ECO:0000256" key="4">
    <source>
        <dbReference type="ARBA" id="ARBA00035244"/>
    </source>
</evidence>
<evidence type="ECO:0000313" key="7">
    <source>
        <dbReference type="EMBL" id="OGZ01572.1"/>
    </source>
</evidence>
<evidence type="ECO:0000256" key="1">
    <source>
        <dbReference type="ARBA" id="ARBA00010528"/>
    </source>
</evidence>